<dbReference type="GO" id="GO:0009092">
    <property type="term" value="P:homoserine metabolic process"/>
    <property type="evidence" value="ECO:0007669"/>
    <property type="project" value="TreeGrafter"/>
</dbReference>
<dbReference type="GO" id="GO:0004414">
    <property type="term" value="F:homoserine O-acetyltransferase activity"/>
    <property type="evidence" value="ECO:0007669"/>
    <property type="project" value="UniProtKB-EC"/>
</dbReference>
<dbReference type="Pfam" id="PF00561">
    <property type="entry name" value="Abhydrolase_1"/>
    <property type="match status" value="1"/>
</dbReference>
<dbReference type="NCBIfam" id="NF005071">
    <property type="entry name" value="PRK06489.1"/>
    <property type="match status" value="1"/>
</dbReference>
<accession>A0A6J4HZB8</accession>
<sequence length="365" mass="40850">MKTCHTAHWKIMRSMAFLLMLVGSLASAAEYPAPIEGDFSLRNFRFASGETMPELRIHYRTIGEPRKDEQGKVRNAVLITHGTTGSGAQFIRPEFAGELFGPGQLLDATKFFIVLPDGIGHGKSSKPSDGSHAKFPRYGYRDMVDAQFRLLKEGLGVDHARLVMGTSMGGMHTWLWGQMHPEFMDALMPLASLPTQISGRNRAWRRMVIDAIRSDPEWQGGDYTNQPQSLRTGAQMLWLMSSNPVLRQQQAPTREKADEELDKFVADYLKTGDANDMLYALEASYDYDPAPGLEKIRAPLVAVNFADDLINPPELGIFEREIKRVPNGRAVTLPLSDKTRGHGSHTLAVLWKAELEQLLKLSERK</sequence>
<evidence type="ECO:0000256" key="1">
    <source>
        <dbReference type="ARBA" id="ARBA00022679"/>
    </source>
</evidence>
<evidence type="ECO:0000256" key="2">
    <source>
        <dbReference type="PIRSR" id="PIRSR000443-1"/>
    </source>
</evidence>
<dbReference type="AlphaFoldDB" id="A0A6J4HZB8"/>
<dbReference type="EMBL" id="CADCTA010000058">
    <property type="protein sequence ID" value="CAA9236959.1"/>
    <property type="molecule type" value="Genomic_DNA"/>
</dbReference>
<feature type="active site" evidence="2">
    <location>
        <position position="308"/>
    </location>
</feature>
<feature type="domain" description="AB hydrolase-1" evidence="4">
    <location>
        <begin position="75"/>
        <end position="226"/>
    </location>
</feature>
<keyword evidence="5" id="KW-0012">Acyltransferase</keyword>
<dbReference type="GO" id="GO:0009086">
    <property type="term" value="P:methionine biosynthetic process"/>
    <property type="evidence" value="ECO:0007669"/>
    <property type="project" value="TreeGrafter"/>
</dbReference>
<protein>
    <submittedName>
        <fullName evidence="5">Homoserine O-acetyltransferase</fullName>
        <ecNumber evidence="5">2.3.1.31</ecNumber>
    </submittedName>
</protein>
<dbReference type="InterPro" id="IPR000073">
    <property type="entry name" value="AB_hydrolase_1"/>
</dbReference>
<organism evidence="5">
    <name type="scientific">uncultured Chthoniobacterales bacterium</name>
    <dbReference type="NCBI Taxonomy" id="1836801"/>
    <lineage>
        <taxon>Bacteria</taxon>
        <taxon>Pseudomonadati</taxon>
        <taxon>Verrucomicrobiota</taxon>
        <taxon>Spartobacteria</taxon>
        <taxon>Chthoniobacterales</taxon>
        <taxon>environmental samples</taxon>
    </lineage>
</organism>
<keyword evidence="1 5" id="KW-0808">Transferase</keyword>
<keyword evidence="3" id="KW-0732">Signal</keyword>
<evidence type="ECO:0000259" key="4">
    <source>
        <dbReference type="Pfam" id="PF00561"/>
    </source>
</evidence>
<dbReference type="PANTHER" id="PTHR32268:SF11">
    <property type="entry name" value="HOMOSERINE O-ACETYLTRANSFERASE"/>
    <property type="match status" value="1"/>
</dbReference>
<dbReference type="InterPro" id="IPR029058">
    <property type="entry name" value="AB_hydrolase_fold"/>
</dbReference>
<dbReference type="PANTHER" id="PTHR32268">
    <property type="entry name" value="HOMOSERINE O-ACETYLTRANSFERASE"/>
    <property type="match status" value="1"/>
</dbReference>
<feature type="signal peptide" evidence="3">
    <location>
        <begin position="1"/>
        <end position="28"/>
    </location>
</feature>
<evidence type="ECO:0000256" key="3">
    <source>
        <dbReference type="SAM" id="SignalP"/>
    </source>
</evidence>
<gene>
    <name evidence="5" type="ORF">AVDCRST_MAG42-1470</name>
</gene>
<reference evidence="5" key="1">
    <citation type="submission" date="2020-02" db="EMBL/GenBank/DDBJ databases">
        <authorList>
            <person name="Meier V. D."/>
        </authorList>
    </citation>
    <scope>NUCLEOTIDE SEQUENCE</scope>
    <source>
        <strain evidence="5">AVDCRST_MAG42</strain>
    </source>
</reference>
<evidence type="ECO:0000313" key="5">
    <source>
        <dbReference type="EMBL" id="CAA9236959.1"/>
    </source>
</evidence>
<dbReference type="InterPro" id="IPR008220">
    <property type="entry name" value="HAT_MetX-like"/>
</dbReference>
<dbReference type="PIRSF" id="PIRSF000443">
    <property type="entry name" value="Homoser_Ac_trans"/>
    <property type="match status" value="1"/>
</dbReference>
<dbReference type="EC" id="2.3.1.31" evidence="5"/>
<feature type="active site" evidence="2">
    <location>
        <position position="342"/>
    </location>
</feature>
<name>A0A6J4HZB8_9BACT</name>
<feature type="chain" id="PRO_5026836105" evidence="3">
    <location>
        <begin position="29"/>
        <end position="365"/>
    </location>
</feature>
<feature type="active site" description="Nucleophile" evidence="2">
    <location>
        <position position="167"/>
    </location>
</feature>
<dbReference type="SUPFAM" id="SSF53474">
    <property type="entry name" value="alpha/beta-Hydrolases"/>
    <property type="match status" value="1"/>
</dbReference>
<dbReference type="Gene3D" id="3.40.50.1820">
    <property type="entry name" value="alpha/beta hydrolase"/>
    <property type="match status" value="1"/>
</dbReference>
<proteinExistence type="predicted"/>